<comment type="caution">
    <text evidence="3">The sequence shown here is derived from an EMBL/GenBank/DDBJ whole genome shotgun (WGS) entry which is preliminary data.</text>
</comment>
<accession>A0AA36N744</accession>
<gene>
    <name evidence="3" type="ORF">EVOR1521_LOCUS19542</name>
</gene>
<feature type="signal peptide" evidence="2">
    <location>
        <begin position="1"/>
        <end position="20"/>
    </location>
</feature>
<evidence type="ECO:0000313" key="4">
    <source>
        <dbReference type="Proteomes" id="UP001178507"/>
    </source>
</evidence>
<feature type="compositionally biased region" description="Low complexity" evidence="1">
    <location>
        <begin position="146"/>
        <end position="159"/>
    </location>
</feature>
<reference evidence="3" key="1">
    <citation type="submission" date="2023-08" db="EMBL/GenBank/DDBJ databases">
        <authorList>
            <person name="Chen Y."/>
            <person name="Shah S."/>
            <person name="Dougan E. K."/>
            <person name="Thang M."/>
            <person name="Chan C."/>
        </authorList>
    </citation>
    <scope>NUCLEOTIDE SEQUENCE</scope>
</reference>
<feature type="compositionally biased region" description="Basic and acidic residues" evidence="1">
    <location>
        <begin position="249"/>
        <end position="295"/>
    </location>
</feature>
<feature type="compositionally biased region" description="Low complexity" evidence="1">
    <location>
        <begin position="182"/>
        <end position="227"/>
    </location>
</feature>
<feature type="compositionally biased region" description="Polar residues" evidence="1">
    <location>
        <begin position="128"/>
        <end position="145"/>
    </location>
</feature>
<evidence type="ECO:0000313" key="3">
    <source>
        <dbReference type="EMBL" id="CAJ1395014.1"/>
    </source>
</evidence>
<proteinExistence type="predicted"/>
<dbReference type="EMBL" id="CAUJNA010003024">
    <property type="protein sequence ID" value="CAJ1395014.1"/>
    <property type="molecule type" value="Genomic_DNA"/>
</dbReference>
<protein>
    <submittedName>
        <fullName evidence="3">Uncharacterized protein</fullName>
    </submittedName>
</protein>
<feature type="region of interest" description="Disordered" evidence="1">
    <location>
        <begin position="113"/>
        <end position="314"/>
    </location>
</feature>
<evidence type="ECO:0000256" key="2">
    <source>
        <dbReference type="SAM" id="SignalP"/>
    </source>
</evidence>
<feature type="chain" id="PRO_5041329247" evidence="2">
    <location>
        <begin position="21"/>
        <end position="337"/>
    </location>
</feature>
<organism evidence="3 4">
    <name type="scientific">Effrenium voratum</name>
    <dbReference type="NCBI Taxonomy" id="2562239"/>
    <lineage>
        <taxon>Eukaryota</taxon>
        <taxon>Sar</taxon>
        <taxon>Alveolata</taxon>
        <taxon>Dinophyceae</taxon>
        <taxon>Suessiales</taxon>
        <taxon>Symbiodiniaceae</taxon>
        <taxon>Effrenium</taxon>
    </lineage>
</organism>
<dbReference type="AlphaFoldDB" id="A0AA36N744"/>
<keyword evidence="2" id="KW-0732">Signal</keyword>
<feature type="compositionally biased region" description="Basic and acidic residues" evidence="1">
    <location>
        <begin position="160"/>
        <end position="181"/>
    </location>
</feature>
<keyword evidence="4" id="KW-1185">Reference proteome</keyword>
<evidence type="ECO:0000256" key="1">
    <source>
        <dbReference type="SAM" id="MobiDB-lite"/>
    </source>
</evidence>
<sequence length="337" mass="35682">MLGRSLTVLIDVLIIAHTDAIEAVTRHTEILADGSSKEAKVMRREESRGNECWREDTWSSLSCPQYDQRDCSSYSEKDCSKDCASGMICLKLQMNPVSYTCCTDEAKSLALDTTKPQADSDREKPQVGSKTTGKAARTGSSQKTVAASAKAESSSSKADSSSKAESSAKADSSSRKSDSSSEKSGSSSAKSDSSSTKSDSSSAKSDSSSTKSDSSSAKSDSASSKSESSSKSDSKASNSEDAEDTLSALEKKKHEAEDEIRRLEAQRERLAAEADAEQARAEAAKAEAAKAEALPHQEPIQPNEPKDLPFAGGRPFEAQIFGNKVKDDESALAQLAG</sequence>
<dbReference type="Proteomes" id="UP001178507">
    <property type="component" value="Unassembled WGS sequence"/>
</dbReference>
<name>A0AA36N744_9DINO</name>